<feature type="transmembrane region" description="Helical" evidence="9">
    <location>
        <begin position="192"/>
        <end position="215"/>
    </location>
</feature>
<feature type="domain" description="PAS" evidence="11">
    <location>
        <begin position="350"/>
        <end position="411"/>
    </location>
</feature>
<dbReference type="SUPFAM" id="SSF55874">
    <property type="entry name" value="ATPase domain of HSP90 chaperone/DNA topoisomerase II/histidine kinase"/>
    <property type="match status" value="1"/>
</dbReference>
<dbReference type="EC" id="2.7.13.3" evidence="2"/>
<dbReference type="PROSITE" id="PS50112">
    <property type="entry name" value="PAS"/>
    <property type="match status" value="2"/>
</dbReference>
<feature type="domain" description="PAS" evidence="11">
    <location>
        <begin position="471"/>
        <end position="517"/>
    </location>
</feature>
<feature type="transmembrane region" description="Helical" evidence="9">
    <location>
        <begin position="15"/>
        <end position="39"/>
    </location>
</feature>
<dbReference type="PROSITE" id="PS50113">
    <property type="entry name" value="PAC"/>
    <property type="match status" value="3"/>
</dbReference>
<evidence type="ECO:0000259" key="11">
    <source>
        <dbReference type="PROSITE" id="PS50112"/>
    </source>
</evidence>
<dbReference type="InterPro" id="IPR036890">
    <property type="entry name" value="HATPase_C_sf"/>
</dbReference>
<dbReference type="Pfam" id="PF13426">
    <property type="entry name" value="PAS_9"/>
    <property type="match status" value="1"/>
</dbReference>
<dbReference type="CDD" id="cd00130">
    <property type="entry name" value="PAS"/>
    <property type="match status" value="3"/>
</dbReference>
<dbReference type="NCBIfam" id="TIGR00229">
    <property type="entry name" value="sensory_box"/>
    <property type="match status" value="3"/>
</dbReference>
<dbReference type="AlphaFoldDB" id="A0A6N6N882"/>
<evidence type="ECO:0000256" key="6">
    <source>
        <dbReference type="ARBA" id="ARBA00022777"/>
    </source>
</evidence>
<dbReference type="SMART" id="SM00091">
    <property type="entry name" value="PAS"/>
    <property type="match status" value="3"/>
</dbReference>
<dbReference type="Pfam" id="PF02518">
    <property type="entry name" value="HATPase_c"/>
    <property type="match status" value="1"/>
</dbReference>
<feature type="domain" description="PAC" evidence="12">
    <location>
        <begin position="419"/>
        <end position="474"/>
    </location>
</feature>
<dbReference type="InterPro" id="IPR000014">
    <property type="entry name" value="PAS"/>
</dbReference>
<dbReference type="SUPFAM" id="SSF55785">
    <property type="entry name" value="PYP-like sensor domain (PAS domain)"/>
    <property type="match status" value="3"/>
</dbReference>
<dbReference type="InterPro" id="IPR000700">
    <property type="entry name" value="PAS-assoc_C"/>
</dbReference>
<keyword evidence="3" id="KW-0597">Phosphoprotein</keyword>
<dbReference type="GO" id="GO:0000160">
    <property type="term" value="P:phosphorelay signal transduction system"/>
    <property type="evidence" value="ECO:0007669"/>
    <property type="project" value="UniProtKB-KW"/>
</dbReference>
<gene>
    <name evidence="13" type="ORF">F8A88_02830</name>
</gene>
<keyword evidence="14" id="KW-1185">Reference proteome</keyword>
<dbReference type="GO" id="GO:0005524">
    <property type="term" value="F:ATP binding"/>
    <property type="evidence" value="ECO:0007669"/>
    <property type="project" value="UniProtKB-KW"/>
</dbReference>
<dbReference type="EMBL" id="WAIE01000001">
    <property type="protein sequence ID" value="KAB1443217.1"/>
    <property type="molecule type" value="Genomic_DNA"/>
</dbReference>
<dbReference type="InterPro" id="IPR004358">
    <property type="entry name" value="Sig_transdc_His_kin-like_C"/>
</dbReference>
<keyword evidence="4" id="KW-0808">Transferase</keyword>
<name>A0A6N6N882_9BACT</name>
<evidence type="ECO:0000256" key="8">
    <source>
        <dbReference type="ARBA" id="ARBA00023012"/>
    </source>
</evidence>
<dbReference type="Gene3D" id="3.30.450.20">
    <property type="entry name" value="PAS domain"/>
    <property type="match status" value="3"/>
</dbReference>
<dbReference type="GO" id="GO:0004673">
    <property type="term" value="F:protein histidine kinase activity"/>
    <property type="evidence" value="ECO:0007669"/>
    <property type="project" value="UniProtKB-EC"/>
</dbReference>
<accession>A0A6N6N882</accession>
<evidence type="ECO:0000256" key="9">
    <source>
        <dbReference type="SAM" id="Phobius"/>
    </source>
</evidence>
<keyword evidence="6" id="KW-0418">Kinase</keyword>
<comment type="caution">
    <text evidence="13">The sequence shown here is derived from an EMBL/GenBank/DDBJ whole genome shotgun (WGS) entry which is preliminary data.</text>
</comment>
<keyword evidence="5" id="KW-0547">Nucleotide-binding</keyword>
<reference evidence="13 14" key="1">
    <citation type="journal article" date="2017" name="Int. J. Syst. Evol. Microbiol.">
        <title>Desulfovibrio senegalensis sp. nov., a mesophilic sulfate reducer isolated from marine sediment.</title>
        <authorList>
            <person name="Thioye A."/>
            <person name="Gam Z.B.A."/>
            <person name="Mbengue M."/>
            <person name="Cayol J.L."/>
            <person name="Joseph-Bartoli M."/>
            <person name="Toure-Kane C."/>
            <person name="Labat M."/>
        </authorList>
    </citation>
    <scope>NUCLEOTIDE SEQUENCE [LARGE SCALE GENOMIC DNA]</scope>
    <source>
        <strain evidence="13 14">DSM 101509</strain>
    </source>
</reference>
<protein>
    <recommendedName>
        <fullName evidence="2">histidine kinase</fullName>
        <ecNumber evidence="2">2.7.13.3</ecNumber>
    </recommendedName>
</protein>
<keyword evidence="9" id="KW-0472">Membrane</keyword>
<dbReference type="InterPro" id="IPR013767">
    <property type="entry name" value="PAS_fold"/>
</dbReference>
<dbReference type="RefSeq" id="WP_151149549.1">
    <property type="nucleotide sequence ID" value="NZ_WAIE01000001.1"/>
</dbReference>
<evidence type="ECO:0000256" key="3">
    <source>
        <dbReference type="ARBA" id="ARBA00022553"/>
    </source>
</evidence>
<keyword evidence="9" id="KW-0812">Transmembrane</keyword>
<dbReference type="Gene3D" id="3.30.565.10">
    <property type="entry name" value="Histidine kinase-like ATPase, C-terminal domain"/>
    <property type="match status" value="1"/>
</dbReference>
<organism evidence="13 14">
    <name type="scientific">Pseudodesulfovibrio senegalensis</name>
    <dbReference type="NCBI Taxonomy" id="1721087"/>
    <lineage>
        <taxon>Bacteria</taxon>
        <taxon>Pseudomonadati</taxon>
        <taxon>Thermodesulfobacteriota</taxon>
        <taxon>Desulfovibrionia</taxon>
        <taxon>Desulfovibrionales</taxon>
        <taxon>Desulfovibrionaceae</taxon>
    </lineage>
</organism>
<comment type="catalytic activity">
    <reaction evidence="1">
        <text>ATP + protein L-histidine = ADP + protein N-phospho-L-histidine.</text>
        <dbReference type="EC" id="2.7.13.3"/>
    </reaction>
</comment>
<evidence type="ECO:0000256" key="4">
    <source>
        <dbReference type="ARBA" id="ARBA00022679"/>
    </source>
</evidence>
<dbReference type="Pfam" id="PF00989">
    <property type="entry name" value="PAS"/>
    <property type="match status" value="2"/>
</dbReference>
<dbReference type="GO" id="GO:0006355">
    <property type="term" value="P:regulation of DNA-templated transcription"/>
    <property type="evidence" value="ECO:0007669"/>
    <property type="project" value="InterPro"/>
</dbReference>
<dbReference type="PROSITE" id="PS50109">
    <property type="entry name" value="HIS_KIN"/>
    <property type="match status" value="1"/>
</dbReference>
<dbReference type="InterPro" id="IPR035965">
    <property type="entry name" value="PAS-like_dom_sf"/>
</dbReference>
<keyword evidence="8" id="KW-0902">Two-component regulatory system</keyword>
<evidence type="ECO:0000313" key="13">
    <source>
        <dbReference type="EMBL" id="KAB1443217.1"/>
    </source>
</evidence>
<dbReference type="PANTHER" id="PTHR43065">
    <property type="entry name" value="SENSOR HISTIDINE KINASE"/>
    <property type="match status" value="1"/>
</dbReference>
<sequence length="875" mass="97037">MNWFFANLHDRKRRLMILGIIMGALVGIVSLVSTLVLGYTSLKEQQQLLSDLVSSQITYIENFDRRYMDSPASMRERTPLAHTIDVAAMAQSRYRSAGGSARFCIARKKGGKIRFLVRDSKRVASDDPDAEKNFRAQQDRPMARALESQFGRTVAPNVSGNWAVMAYGPIVTRSGVLGMVAYIDLLEFLRPFAVAVAVCFAVGALLVVASLYLFFRISDPVLRALQESEREYRELVEGANNIIVRILRNGTIGLANRYAHDFFGMDQLVGKSAREILTSEKDERSIFDFSVGQKGQVAVEALAVRRDGTEAHISWAVRPVLDEDGSVCELLCIGVDVTPRYVAMQARREVEDRFRAIAKASPVGIVITDVHGNLVYANEKMHDMTDSYAAQMAGMGWMRHIHDRDRGAMKEFWVGNTGRDSASRLELRLLRGETVVWALVQRVSLRNRQGEKVGYVLTFTDVSQIKEAEARHKRLTAAIDQSAEIVIITDAYGVIEYVNPAFERVTGFSREEALGQNPSILSSGEQSEEFYADMWNTILRGDVWSGRFVNRRKDGSTYEQESTIAPVREEDGTIVNIVAVARDVTEQLALEAQLRQAQKLESIGELAAGIAHEINTPTQYVDSNLHFLETSFATLMKMTQGCIEVLEQARQSPDASDVVASLNEIMDKDEVEFLAEDVPGALKESLEGVQRVAEIVRSVKQLAHPGELKMAMHDMNEIIRNAVTVSTNEWKYASEMHLDLDESLPPVLCLKGEMSQVVLNLIVNAAHAVEERLGSSPDPKGDIFVRTREEGEHIVIEVEDTGVGMPESVVARVFDPFFTTKDVGKGTGQGLAIAHNVVVLVHGGTIDVQTEPGQGSTFCVRIPIEHPDMENVSSV</sequence>
<keyword evidence="7" id="KW-0067">ATP-binding</keyword>
<dbReference type="OrthoDB" id="9769169at2"/>
<evidence type="ECO:0000256" key="5">
    <source>
        <dbReference type="ARBA" id="ARBA00022741"/>
    </source>
</evidence>
<feature type="domain" description="PAC" evidence="12">
    <location>
        <begin position="297"/>
        <end position="349"/>
    </location>
</feature>
<keyword evidence="9" id="KW-1133">Transmembrane helix</keyword>
<dbReference type="Gene3D" id="1.10.287.130">
    <property type="match status" value="1"/>
</dbReference>
<dbReference type="InterPro" id="IPR005467">
    <property type="entry name" value="His_kinase_dom"/>
</dbReference>
<dbReference type="SMART" id="SM00387">
    <property type="entry name" value="HATPase_c"/>
    <property type="match status" value="1"/>
</dbReference>
<evidence type="ECO:0000256" key="1">
    <source>
        <dbReference type="ARBA" id="ARBA00000085"/>
    </source>
</evidence>
<feature type="domain" description="Histidine kinase" evidence="10">
    <location>
        <begin position="609"/>
        <end position="866"/>
    </location>
</feature>
<evidence type="ECO:0000259" key="12">
    <source>
        <dbReference type="PROSITE" id="PS50113"/>
    </source>
</evidence>
<proteinExistence type="predicted"/>
<dbReference type="Proteomes" id="UP000438699">
    <property type="component" value="Unassembled WGS sequence"/>
</dbReference>
<dbReference type="SMART" id="SM00086">
    <property type="entry name" value="PAC"/>
    <property type="match status" value="3"/>
</dbReference>
<dbReference type="PRINTS" id="PR00344">
    <property type="entry name" value="BCTRLSENSOR"/>
</dbReference>
<dbReference type="InterPro" id="IPR003594">
    <property type="entry name" value="HATPase_dom"/>
</dbReference>
<dbReference type="PANTHER" id="PTHR43065:SF46">
    <property type="entry name" value="C4-DICARBOXYLATE TRANSPORT SENSOR PROTEIN DCTB"/>
    <property type="match status" value="1"/>
</dbReference>
<evidence type="ECO:0000313" key="14">
    <source>
        <dbReference type="Proteomes" id="UP000438699"/>
    </source>
</evidence>
<feature type="domain" description="PAC" evidence="12">
    <location>
        <begin position="542"/>
        <end position="596"/>
    </location>
</feature>
<dbReference type="InterPro" id="IPR001610">
    <property type="entry name" value="PAC"/>
</dbReference>
<evidence type="ECO:0000256" key="2">
    <source>
        <dbReference type="ARBA" id="ARBA00012438"/>
    </source>
</evidence>
<evidence type="ECO:0000259" key="10">
    <source>
        <dbReference type="PROSITE" id="PS50109"/>
    </source>
</evidence>
<evidence type="ECO:0000256" key="7">
    <source>
        <dbReference type="ARBA" id="ARBA00022840"/>
    </source>
</evidence>